<gene>
    <name evidence="3" type="ORF">UFOPK2761_01848</name>
</gene>
<feature type="compositionally biased region" description="Low complexity" evidence="1">
    <location>
        <begin position="89"/>
        <end position="102"/>
    </location>
</feature>
<feature type="transmembrane region" description="Helical" evidence="2">
    <location>
        <begin position="14"/>
        <end position="36"/>
    </location>
</feature>
<keyword evidence="2" id="KW-0472">Membrane</keyword>
<accession>A0A6J6TQ86</accession>
<feature type="compositionally biased region" description="Pro residues" evidence="1">
    <location>
        <begin position="118"/>
        <end position="128"/>
    </location>
</feature>
<evidence type="ECO:0000256" key="1">
    <source>
        <dbReference type="SAM" id="MobiDB-lite"/>
    </source>
</evidence>
<keyword evidence="2" id="KW-1133">Transmembrane helix</keyword>
<proteinExistence type="predicted"/>
<sequence length="180" mass="17800">MARAWHRRRRDQRLGYSALGLGAGGFVLVLAGTLLVTEVVPNLLDDEPAPAQRVVPASELQPVPAGPDGRGVPQGPPAVVSVGTVVPDPATQPATQPATGQTEPGQTDADGPDSGGPAPDPQPDPPAGQGPVSALLDPVVQGVTGTVDGASGGATTPVTAPVTGLVDGVTDVVDGLLDLQ</sequence>
<keyword evidence="2" id="KW-0812">Transmembrane</keyword>
<dbReference type="EMBL" id="CAEZYQ010000013">
    <property type="protein sequence ID" value="CAB4748944.1"/>
    <property type="molecule type" value="Genomic_DNA"/>
</dbReference>
<evidence type="ECO:0000256" key="2">
    <source>
        <dbReference type="SAM" id="Phobius"/>
    </source>
</evidence>
<name>A0A6J6TQ86_9ZZZZ</name>
<dbReference type="AlphaFoldDB" id="A0A6J6TQ86"/>
<organism evidence="3">
    <name type="scientific">freshwater metagenome</name>
    <dbReference type="NCBI Taxonomy" id="449393"/>
    <lineage>
        <taxon>unclassified sequences</taxon>
        <taxon>metagenomes</taxon>
        <taxon>ecological metagenomes</taxon>
    </lineage>
</organism>
<reference evidence="3" key="1">
    <citation type="submission" date="2020-05" db="EMBL/GenBank/DDBJ databases">
        <authorList>
            <person name="Chiriac C."/>
            <person name="Salcher M."/>
            <person name="Ghai R."/>
            <person name="Kavagutti S V."/>
        </authorList>
    </citation>
    <scope>NUCLEOTIDE SEQUENCE</scope>
</reference>
<feature type="region of interest" description="Disordered" evidence="1">
    <location>
        <begin position="59"/>
        <end position="158"/>
    </location>
</feature>
<protein>
    <submittedName>
        <fullName evidence="3">Unannotated protein</fullName>
    </submittedName>
</protein>
<evidence type="ECO:0000313" key="3">
    <source>
        <dbReference type="EMBL" id="CAB4748944.1"/>
    </source>
</evidence>